<reference evidence="7" key="1">
    <citation type="submission" date="2021-11" db="EMBL/GenBank/DDBJ databases">
        <title>Halomonas sp., isolated from a coastal aquaculture zone in Dongshan Bay.</title>
        <authorList>
            <person name="Lin W."/>
        </authorList>
    </citation>
    <scope>NUCLEOTIDE SEQUENCE</scope>
    <source>
        <strain evidence="7">Yzlin-01</strain>
    </source>
</reference>
<dbReference type="Pfam" id="PF03899">
    <property type="entry name" value="ATP-synt_I"/>
    <property type="match status" value="1"/>
</dbReference>
<evidence type="ECO:0000313" key="8">
    <source>
        <dbReference type="Proteomes" id="UP001165542"/>
    </source>
</evidence>
<comment type="subcellular location">
    <subcellularLocation>
        <location evidence="1">Cell membrane</location>
        <topology evidence="1">Multi-pass membrane protein</topology>
    </subcellularLocation>
</comment>
<keyword evidence="2" id="KW-1003">Cell membrane</keyword>
<keyword evidence="4 6" id="KW-1133">Transmembrane helix</keyword>
<dbReference type="Proteomes" id="UP001165542">
    <property type="component" value="Unassembled WGS sequence"/>
</dbReference>
<feature type="transmembrane region" description="Helical" evidence="6">
    <location>
        <begin position="37"/>
        <end position="58"/>
    </location>
</feature>
<evidence type="ECO:0000256" key="6">
    <source>
        <dbReference type="SAM" id="Phobius"/>
    </source>
</evidence>
<feature type="transmembrane region" description="Helical" evidence="6">
    <location>
        <begin position="102"/>
        <end position="122"/>
    </location>
</feature>
<comment type="caution">
    <text evidence="7">The sequence shown here is derived from an EMBL/GenBank/DDBJ whole genome shotgun (WGS) entry which is preliminary data.</text>
</comment>
<sequence length="129" mass="14218">MEVSRRRVLVQRLAVIQFCMMAVGALIGYLLGARAGAVSVLTGMLVAILPHAFFVARMGWLRSSQRRVRSAQKLFGAELGKFGLTVALFVVVLSLAPPSNPALFFIAYVAILSTHWLIPWLMPEHRAIN</sequence>
<dbReference type="InterPro" id="IPR005598">
    <property type="entry name" value="ATP_synth_I"/>
</dbReference>
<keyword evidence="8" id="KW-1185">Reference proteome</keyword>
<evidence type="ECO:0000256" key="3">
    <source>
        <dbReference type="ARBA" id="ARBA00022692"/>
    </source>
</evidence>
<evidence type="ECO:0000256" key="1">
    <source>
        <dbReference type="ARBA" id="ARBA00004651"/>
    </source>
</evidence>
<keyword evidence="5 6" id="KW-0472">Membrane</keyword>
<evidence type="ECO:0000256" key="2">
    <source>
        <dbReference type="ARBA" id="ARBA00022475"/>
    </source>
</evidence>
<protein>
    <submittedName>
        <fullName evidence="7">ATP synthase subunit I</fullName>
    </submittedName>
</protein>
<organism evidence="7 8">
    <name type="scientific">Halomonas dongshanensis</name>
    <dbReference type="NCBI Taxonomy" id="2890835"/>
    <lineage>
        <taxon>Bacteria</taxon>
        <taxon>Pseudomonadati</taxon>
        <taxon>Pseudomonadota</taxon>
        <taxon>Gammaproteobacteria</taxon>
        <taxon>Oceanospirillales</taxon>
        <taxon>Halomonadaceae</taxon>
        <taxon>Halomonas</taxon>
    </lineage>
</organism>
<feature type="transmembrane region" description="Helical" evidence="6">
    <location>
        <begin position="79"/>
        <end position="96"/>
    </location>
</feature>
<accession>A0ABT2E8F6</accession>
<dbReference type="EMBL" id="JAJISC010000001">
    <property type="protein sequence ID" value="MCS2607779.1"/>
    <property type="molecule type" value="Genomic_DNA"/>
</dbReference>
<name>A0ABT2E8F6_9GAMM</name>
<proteinExistence type="predicted"/>
<evidence type="ECO:0000256" key="5">
    <source>
        <dbReference type="ARBA" id="ARBA00023136"/>
    </source>
</evidence>
<keyword evidence="3 6" id="KW-0812">Transmembrane</keyword>
<evidence type="ECO:0000313" key="7">
    <source>
        <dbReference type="EMBL" id="MCS2607779.1"/>
    </source>
</evidence>
<evidence type="ECO:0000256" key="4">
    <source>
        <dbReference type="ARBA" id="ARBA00022989"/>
    </source>
</evidence>
<gene>
    <name evidence="7" type="ORF">LLY24_00400</name>
</gene>
<feature type="transmembrane region" description="Helical" evidence="6">
    <location>
        <begin position="12"/>
        <end position="31"/>
    </location>
</feature>